<dbReference type="EMBL" id="BARX01000018">
    <property type="protein sequence ID" value="GAD02594.1"/>
    <property type="molecule type" value="Genomic_DNA"/>
</dbReference>
<evidence type="ECO:0000256" key="3">
    <source>
        <dbReference type="ARBA" id="ARBA00006759"/>
    </source>
</evidence>
<dbReference type="InterPro" id="IPR001279">
    <property type="entry name" value="Metallo-B-lactamas"/>
</dbReference>
<evidence type="ECO:0000256" key="2">
    <source>
        <dbReference type="ARBA" id="ARBA00004963"/>
    </source>
</evidence>
<evidence type="ECO:0000256" key="4">
    <source>
        <dbReference type="ARBA" id="ARBA00022723"/>
    </source>
</evidence>
<dbReference type="InterPro" id="IPR035680">
    <property type="entry name" value="Clx_II_MBL"/>
</dbReference>
<dbReference type="RefSeq" id="WP_016402361.1">
    <property type="nucleotide sequence ID" value="NZ_BARX01000018.1"/>
</dbReference>
<name>R9PMK1_AGAAL</name>
<dbReference type="OrthoDB" id="9802248at2"/>
<dbReference type="SUPFAM" id="SSF56281">
    <property type="entry name" value="Metallo-hydrolase/oxidoreductase"/>
    <property type="match status" value="1"/>
</dbReference>
<dbReference type="Pfam" id="PF00753">
    <property type="entry name" value="Lactamase_B"/>
    <property type="match status" value="1"/>
</dbReference>
<dbReference type="InterPro" id="IPR032282">
    <property type="entry name" value="HAGH_C"/>
</dbReference>
<dbReference type="Gene3D" id="3.60.15.10">
    <property type="entry name" value="Ribonuclease Z/Hydroxyacylglutathione hydrolase-like"/>
    <property type="match status" value="1"/>
</dbReference>
<comment type="function">
    <text evidence="7">Thiolesterase that catalyzes the hydrolysis of S-D-lactoyl-glutathione to form glutathione and D-lactic acid.</text>
</comment>
<sequence>MQIIHIPAFNDNYIWLIKEVSSNDCVVVDPGDAAPVEQRLKDIGGQLSAILITHHHADHIGGVERLLASYPQAKVYAPKNAKYTFKHQTVKQSDSFTPEGLNQPFSVLEVPGHTLDHIAYLSKGHLFIGDTLFSAGCGRLFEGSAQQMHQSLEKIKDLPNDTLIYAAHEYTQANLQFALSVEPDNAELLSYQQQVSKLRQMGLPSLPTSLNQQLAINPFLRCNNANIKAAVELAELQPLNNEIAVFAGLRSWKDRF</sequence>
<feature type="binding site" evidence="7">
    <location>
        <position position="56"/>
    </location>
    <ligand>
        <name>Zn(2+)</name>
        <dbReference type="ChEBI" id="CHEBI:29105"/>
        <label>1</label>
    </ligand>
</feature>
<dbReference type="GO" id="GO:0046872">
    <property type="term" value="F:metal ion binding"/>
    <property type="evidence" value="ECO:0007669"/>
    <property type="project" value="UniProtKB-KW"/>
</dbReference>
<dbReference type="NCBIfam" id="TIGR03413">
    <property type="entry name" value="GSH_gloB"/>
    <property type="match status" value="1"/>
</dbReference>
<dbReference type="Proteomes" id="UP000014461">
    <property type="component" value="Unassembled WGS sequence"/>
</dbReference>
<dbReference type="AlphaFoldDB" id="R9PMK1"/>
<feature type="binding site" evidence="7">
    <location>
        <position position="168"/>
    </location>
    <ligand>
        <name>Zn(2+)</name>
        <dbReference type="ChEBI" id="CHEBI:29105"/>
        <label>2</label>
    </ligand>
</feature>
<keyword evidence="5 7" id="KW-0378">Hydrolase</keyword>
<evidence type="ECO:0000259" key="8">
    <source>
        <dbReference type="SMART" id="SM00849"/>
    </source>
</evidence>
<dbReference type="GO" id="GO:0004416">
    <property type="term" value="F:hydroxyacylglutathione hydrolase activity"/>
    <property type="evidence" value="ECO:0007669"/>
    <property type="project" value="UniProtKB-UniRule"/>
</dbReference>
<feature type="binding site" evidence="7">
    <location>
        <position position="59"/>
    </location>
    <ligand>
        <name>Zn(2+)</name>
        <dbReference type="ChEBI" id="CHEBI:29105"/>
        <label>2</label>
    </ligand>
</feature>
<comment type="pathway">
    <text evidence="2 7">Secondary metabolite metabolism; methylglyoxal degradation; (R)-lactate from methylglyoxal: step 2/2.</text>
</comment>
<dbReference type="PIRSF" id="PIRSF005457">
    <property type="entry name" value="Glx"/>
    <property type="match status" value="1"/>
</dbReference>
<dbReference type="CDD" id="cd07723">
    <property type="entry name" value="hydroxyacylglutathione_hydrolase_MBL-fold"/>
    <property type="match status" value="1"/>
</dbReference>
<comment type="similarity">
    <text evidence="3 7">Belongs to the metallo-beta-lactamase superfamily. Glyoxalase II family.</text>
</comment>
<dbReference type="PANTHER" id="PTHR43705">
    <property type="entry name" value="HYDROXYACYLGLUTATHIONE HYDROLASE"/>
    <property type="match status" value="1"/>
</dbReference>
<feature type="binding site" evidence="7">
    <location>
        <position position="113"/>
    </location>
    <ligand>
        <name>Zn(2+)</name>
        <dbReference type="ChEBI" id="CHEBI:29105"/>
        <label>1</label>
    </ligand>
</feature>
<dbReference type="HAMAP" id="MF_01374">
    <property type="entry name" value="Glyoxalase_2"/>
    <property type="match status" value="1"/>
</dbReference>
<feature type="binding site" evidence="7">
    <location>
        <position position="58"/>
    </location>
    <ligand>
        <name>Zn(2+)</name>
        <dbReference type="ChEBI" id="CHEBI:29105"/>
        <label>2</label>
    </ligand>
</feature>
<reference evidence="9" key="1">
    <citation type="journal article" date="2013" name="Genome Announc.">
        <title>Draft Genome Sequence of Agarivorans albus Strain MKT 106T, an Agarolytic Marine Bacterium.</title>
        <authorList>
            <person name="Yasuike M."/>
            <person name="Nakamura Y."/>
            <person name="Kai W."/>
            <person name="Fujiwara A."/>
            <person name="Fukui Y."/>
            <person name="Satomi M."/>
            <person name="Sano M."/>
        </authorList>
    </citation>
    <scope>NUCLEOTIDE SEQUENCE [LARGE SCALE GENOMIC DNA]</scope>
</reference>
<dbReference type="EC" id="3.1.2.6" evidence="7"/>
<feature type="binding site" evidence="7">
    <location>
        <position position="130"/>
    </location>
    <ligand>
        <name>Zn(2+)</name>
        <dbReference type="ChEBI" id="CHEBI:29105"/>
        <label>1</label>
    </ligand>
</feature>
<keyword evidence="6 7" id="KW-0862">Zinc</keyword>
<evidence type="ECO:0000256" key="5">
    <source>
        <dbReference type="ARBA" id="ARBA00022801"/>
    </source>
</evidence>
<organism evidence="9 10">
    <name type="scientific">Agarivorans albus MKT 106</name>
    <dbReference type="NCBI Taxonomy" id="1331007"/>
    <lineage>
        <taxon>Bacteria</taxon>
        <taxon>Pseudomonadati</taxon>
        <taxon>Pseudomonadota</taxon>
        <taxon>Gammaproteobacteria</taxon>
        <taxon>Alteromonadales</taxon>
        <taxon>Alteromonadaceae</taxon>
        <taxon>Agarivorans</taxon>
    </lineage>
</organism>
<comment type="caution">
    <text evidence="9">The sequence shown here is derived from an EMBL/GenBank/DDBJ whole genome shotgun (WGS) entry which is preliminary data.</text>
</comment>
<feature type="binding site" evidence="7">
    <location>
        <position position="130"/>
    </location>
    <ligand>
        <name>Zn(2+)</name>
        <dbReference type="ChEBI" id="CHEBI:29105"/>
        <label>2</label>
    </ligand>
</feature>
<gene>
    <name evidence="7" type="primary">gloB</name>
    <name evidence="9" type="ORF">AALB_2674</name>
</gene>
<evidence type="ECO:0000256" key="6">
    <source>
        <dbReference type="ARBA" id="ARBA00022833"/>
    </source>
</evidence>
<dbReference type="Pfam" id="PF16123">
    <property type="entry name" value="HAGH_C"/>
    <property type="match status" value="1"/>
</dbReference>
<dbReference type="InterPro" id="IPR017782">
    <property type="entry name" value="Hydroxyacylglutathione_Hdrlase"/>
</dbReference>
<keyword evidence="4 7" id="KW-0479">Metal-binding</keyword>
<feature type="domain" description="Metallo-beta-lactamase" evidence="8">
    <location>
        <begin position="11"/>
        <end position="168"/>
    </location>
</feature>
<dbReference type="SMART" id="SM00849">
    <property type="entry name" value="Lactamase_B"/>
    <property type="match status" value="1"/>
</dbReference>
<keyword evidence="10" id="KW-1185">Reference proteome</keyword>
<comment type="subunit">
    <text evidence="7">Monomer.</text>
</comment>
<comment type="catalytic activity">
    <reaction evidence="1 7">
        <text>an S-(2-hydroxyacyl)glutathione + H2O = a 2-hydroxy carboxylate + glutathione + H(+)</text>
        <dbReference type="Rhea" id="RHEA:21864"/>
        <dbReference type="ChEBI" id="CHEBI:15377"/>
        <dbReference type="ChEBI" id="CHEBI:15378"/>
        <dbReference type="ChEBI" id="CHEBI:57925"/>
        <dbReference type="ChEBI" id="CHEBI:58896"/>
        <dbReference type="ChEBI" id="CHEBI:71261"/>
        <dbReference type="EC" id="3.1.2.6"/>
    </reaction>
</comment>
<dbReference type="GO" id="GO:0019243">
    <property type="term" value="P:methylglyoxal catabolic process to D-lactate via S-lactoyl-glutathione"/>
    <property type="evidence" value="ECO:0007669"/>
    <property type="project" value="UniProtKB-UniRule"/>
</dbReference>
<dbReference type="UniPathway" id="UPA00619">
    <property type="reaction ID" value="UER00676"/>
</dbReference>
<evidence type="ECO:0000256" key="1">
    <source>
        <dbReference type="ARBA" id="ARBA00001623"/>
    </source>
</evidence>
<feature type="binding site" evidence="7">
    <location>
        <position position="54"/>
    </location>
    <ligand>
        <name>Zn(2+)</name>
        <dbReference type="ChEBI" id="CHEBI:29105"/>
        <label>1</label>
    </ligand>
</feature>
<comment type="cofactor">
    <cofactor evidence="7">
        <name>Zn(2+)</name>
        <dbReference type="ChEBI" id="CHEBI:29105"/>
    </cofactor>
    <text evidence="7">Binds 2 Zn(2+) ions per subunit.</text>
</comment>
<accession>R9PMK1</accession>
<dbReference type="InterPro" id="IPR050110">
    <property type="entry name" value="Glyoxalase_II_hydrolase"/>
</dbReference>
<dbReference type="PANTHER" id="PTHR43705:SF1">
    <property type="entry name" value="HYDROXYACYLGLUTATHIONE HYDROLASE GLOB"/>
    <property type="match status" value="1"/>
</dbReference>
<dbReference type="InterPro" id="IPR036866">
    <property type="entry name" value="RibonucZ/Hydroxyglut_hydro"/>
</dbReference>
<evidence type="ECO:0000256" key="7">
    <source>
        <dbReference type="HAMAP-Rule" id="MF_01374"/>
    </source>
</evidence>
<evidence type="ECO:0000313" key="10">
    <source>
        <dbReference type="Proteomes" id="UP000014461"/>
    </source>
</evidence>
<protein>
    <recommendedName>
        <fullName evidence="7">Hydroxyacylglutathione hydrolase</fullName>
        <ecNumber evidence="7">3.1.2.6</ecNumber>
    </recommendedName>
    <alternativeName>
        <fullName evidence="7">Glyoxalase II</fullName>
        <shortName evidence="7">Glx II</shortName>
    </alternativeName>
</protein>
<dbReference type="STRING" id="1331007.AALB_2674"/>
<evidence type="ECO:0000313" key="9">
    <source>
        <dbReference type="EMBL" id="GAD02594.1"/>
    </source>
</evidence>
<proteinExistence type="inferred from homology"/>